<dbReference type="InterPro" id="IPR037407">
    <property type="entry name" value="MLP_fam"/>
</dbReference>
<dbReference type="PANTHER" id="PTHR38444:SF1">
    <property type="entry name" value="ENTEROBACTIN BIOSYNTHESIS PROTEIN YBDZ"/>
    <property type="match status" value="1"/>
</dbReference>
<dbReference type="OrthoDB" id="7584480at2"/>
<sequence>MGTNPFEDAAGSYFVLVNAVDEHALWPASVPVPAGWRIVAGPAGRQSALGHVERNWTGRPATVHARE</sequence>
<dbReference type="InterPro" id="IPR038020">
    <property type="entry name" value="MbtH-like_sf"/>
</dbReference>
<evidence type="ECO:0000313" key="2">
    <source>
        <dbReference type="EMBL" id="SEC61369.1"/>
    </source>
</evidence>
<accession>A0A1H4TY61</accession>
<dbReference type="Proteomes" id="UP000199622">
    <property type="component" value="Unassembled WGS sequence"/>
</dbReference>
<keyword evidence="3" id="KW-1185">Reference proteome</keyword>
<dbReference type="EMBL" id="FNSO01000004">
    <property type="protein sequence ID" value="SEC61369.1"/>
    <property type="molecule type" value="Genomic_DNA"/>
</dbReference>
<feature type="domain" description="MbtH-like" evidence="1">
    <location>
        <begin position="4"/>
        <end position="54"/>
    </location>
</feature>
<organism evidence="2 3">
    <name type="scientific">Amycolatopsis tolypomycina</name>
    <dbReference type="NCBI Taxonomy" id="208445"/>
    <lineage>
        <taxon>Bacteria</taxon>
        <taxon>Bacillati</taxon>
        <taxon>Actinomycetota</taxon>
        <taxon>Actinomycetes</taxon>
        <taxon>Pseudonocardiales</taxon>
        <taxon>Pseudonocardiaceae</taxon>
        <taxon>Amycolatopsis</taxon>
    </lineage>
</organism>
<dbReference type="SUPFAM" id="SSF160582">
    <property type="entry name" value="MbtH-like"/>
    <property type="match status" value="1"/>
</dbReference>
<evidence type="ECO:0000313" key="3">
    <source>
        <dbReference type="Proteomes" id="UP000199622"/>
    </source>
</evidence>
<dbReference type="AlphaFoldDB" id="A0A1H4TY61"/>
<protein>
    <submittedName>
        <fullName evidence="2">MbtH protein</fullName>
    </submittedName>
</protein>
<reference evidence="3" key="1">
    <citation type="submission" date="2016-10" db="EMBL/GenBank/DDBJ databases">
        <authorList>
            <person name="Varghese N."/>
            <person name="Submissions S."/>
        </authorList>
    </citation>
    <scope>NUCLEOTIDE SEQUENCE [LARGE SCALE GENOMIC DNA]</scope>
    <source>
        <strain evidence="3">DSM 44544</strain>
    </source>
</reference>
<dbReference type="RefSeq" id="WP_091310263.1">
    <property type="nucleotide sequence ID" value="NZ_FNSO01000004.1"/>
</dbReference>
<dbReference type="STRING" id="208445.SAMN04489727_4402"/>
<dbReference type="GO" id="GO:0005829">
    <property type="term" value="C:cytosol"/>
    <property type="evidence" value="ECO:0007669"/>
    <property type="project" value="TreeGrafter"/>
</dbReference>
<gene>
    <name evidence="2" type="ORF">SAMN04489727_4402</name>
</gene>
<dbReference type="GO" id="GO:0019290">
    <property type="term" value="P:siderophore biosynthetic process"/>
    <property type="evidence" value="ECO:0007669"/>
    <property type="project" value="TreeGrafter"/>
</dbReference>
<dbReference type="SMART" id="SM00923">
    <property type="entry name" value="MbtH"/>
    <property type="match status" value="1"/>
</dbReference>
<dbReference type="Pfam" id="PF03621">
    <property type="entry name" value="MbtH"/>
    <property type="match status" value="1"/>
</dbReference>
<dbReference type="Gene3D" id="3.90.820.10">
    <property type="entry name" value="Structural Genomics, Unknown Function 30-nov-00 1gh9 Mol_id"/>
    <property type="match status" value="1"/>
</dbReference>
<proteinExistence type="predicted"/>
<dbReference type="InterPro" id="IPR005153">
    <property type="entry name" value="MbtH-like_dom"/>
</dbReference>
<dbReference type="PANTHER" id="PTHR38444">
    <property type="entry name" value="ENTEROBACTIN BIOSYNTHESIS PROTEIN YBDZ"/>
    <property type="match status" value="1"/>
</dbReference>
<name>A0A1H4TY61_9PSEU</name>
<evidence type="ECO:0000259" key="1">
    <source>
        <dbReference type="SMART" id="SM00923"/>
    </source>
</evidence>